<sequence length="176" mass="19687">MSHVSEGLELLGRAATEGLIDLVVTERAQQAPAWTGPADYAELLAVHGSLSCHRDYAGRTPRFAVLDEKGFVALNRDLVHQQRFGLSTDHFVGFAEAGDDAAWCFDVTTPDYPVYYVHREEPRSRHRNTGEWENPADSTPDFPSFTAWFTAMCEAFSSPHPPRWFPYLGEPGLSFP</sequence>
<keyword evidence="2" id="KW-1185">Reference proteome</keyword>
<reference evidence="1 2" key="1">
    <citation type="submission" date="2018-03" db="EMBL/GenBank/DDBJ databases">
        <title>Genomic Encyclopedia of Archaeal and Bacterial Type Strains, Phase II (KMG-II): from individual species to whole genera.</title>
        <authorList>
            <person name="Goeker M."/>
        </authorList>
    </citation>
    <scope>NUCLEOTIDE SEQUENCE [LARGE SCALE GENOMIC DNA]</scope>
    <source>
        <strain evidence="1 2">DSM 44720</strain>
    </source>
</reference>
<dbReference type="EMBL" id="PVTF01000015">
    <property type="protein sequence ID" value="PRY34761.1"/>
    <property type="molecule type" value="Genomic_DNA"/>
</dbReference>
<comment type="caution">
    <text evidence="1">The sequence shown here is derived from an EMBL/GenBank/DDBJ whole genome shotgun (WGS) entry which is preliminary data.</text>
</comment>
<dbReference type="RefSeq" id="WP_146175087.1">
    <property type="nucleotide sequence ID" value="NZ_PVTF01000015.1"/>
</dbReference>
<proteinExistence type="predicted"/>
<protein>
    <recommendedName>
        <fullName evidence="3">SUKH superfamily protein</fullName>
    </recommendedName>
</protein>
<accession>A0A2T0SMW2</accession>
<dbReference type="OrthoDB" id="5188335at2"/>
<gene>
    <name evidence="1" type="ORF">CLV43_11537</name>
</gene>
<dbReference type="AlphaFoldDB" id="A0A2T0SMW2"/>
<evidence type="ECO:0000313" key="1">
    <source>
        <dbReference type="EMBL" id="PRY34761.1"/>
    </source>
</evidence>
<organism evidence="1 2">
    <name type="scientific">Umezawaea tangerina</name>
    <dbReference type="NCBI Taxonomy" id="84725"/>
    <lineage>
        <taxon>Bacteria</taxon>
        <taxon>Bacillati</taxon>
        <taxon>Actinomycetota</taxon>
        <taxon>Actinomycetes</taxon>
        <taxon>Pseudonocardiales</taxon>
        <taxon>Pseudonocardiaceae</taxon>
        <taxon>Umezawaea</taxon>
    </lineage>
</organism>
<evidence type="ECO:0000313" key="2">
    <source>
        <dbReference type="Proteomes" id="UP000239494"/>
    </source>
</evidence>
<dbReference type="Proteomes" id="UP000239494">
    <property type="component" value="Unassembled WGS sequence"/>
</dbReference>
<name>A0A2T0SMW2_9PSEU</name>
<evidence type="ECO:0008006" key="3">
    <source>
        <dbReference type="Google" id="ProtNLM"/>
    </source>
</evidence>